<keyword evidence="2" id="KW-0547">Nucleotide-binding</keyword>
<dbReference type="GO" id="GO:0004386">
    <property type="term" value="F:helicase activity"/>
    <property type="evidence" value="ECO:0007669"/>
    <property type="project" value="UniProtKB-KW"/>
</dbReference>
<organism evidence="1 2">
    <name type="scientific">Drosophila pseudoobscura pseudoobscura</name>
    <name type="common">Fruit fly</name>
    <dbReference type="NCBI Taxonomy" id="46245"/>
    <lineage>
        <taxon>Eukaryota</taxon>
        <taxon>Metazoa</taxon>
        <taxon>Ecdysozoa</taxon>
        <taxon>Arthropoda</taxon>
        <taxon>Hexapoda</taxon>
        <taxon>Insecta</taxon>
        <taxon>Pterygota</taxon>
        <taxon>Neoptera</taxon>
        <taxon>Endopterygota</taxon>
        <taxon>Diptera</taxon>
        <taxon>Brachycera</taxon>
        <taxon>Muscomorpha</taxon>
        <taxon>Ephydroidea</taxon>
        <taxon>Drosophilidae</taxon>
        <taxon>Drosophila</taxon>
        <taxon>Sophophora</taxon>
    </lineage>
</organism>
<keyword evidence="2" id="KW-0067">ATP-binding</keyword>
<protein>
    <submittedName>
        <fullName evidence="2">Probable RNA helicase armi isoform X3</fullName>
    </submittedName>
</protein>
<dbReference type="Proteomes" id="UP000001819">
    <property type="component" value="Chromosome X"/>
</dbReference>
<keyword evidence="1" id="KW-1185">Reference proteome</keyword>
<dbReference type="AlphaFoldDB" id="A0A6I8W9P8"/>
<name>A0A6I8W9P8_DROPS</name>
<dbReference type="RefSeq" id="XP_033240007.1">
    <property type="nucleotide sequence ID" value="XM_033384116.1"/>
</dbReference>
<proteinExistence type="predicted"/>
<dbReference type="ExpressionAtlas" id="A0A6I8W9P8">
    <property type="expression patterns" value="baseline"/>
</dbReference>
<accession>A0A6I8W9P8</accession>
<keyword evidence="2" id="KW-0378">Hydrolase</keyword>
<sequence length="93" mass="10848">MLRDMEELKLKDSTYFKTQKRIIHGMVIERQKSTIELLTSSGRQKYELENVQMTFVPKKGDWVILKCAVQLDDGYVDKQGEILELLKVFPARG</sequence>
<gene>
    <name evidence="2" type="primary">LOC117183216</name>
</gene>
<evidence type="ECO:0000313" key="2">
    <source>
        <dbReference type="RefSeq" id="XP_033240007.1"/>
    </source>
</evidence>
<keyword evidence="2" id="KW-0347">Helicase</keyword>
<reference evidence="2" key="1">
    <citation type="submission" date="2025-08" db="UniProtKB">
        <authorList>
            <consortium name="RefSeq"/>
        </authorList>
    </citation>
    <scope>IDENTIFICATION</scope>
    <source>
        <strain evidence="2">MV-25-SWS-2005</strain>
        <tissue evidence="2">Whole body</tissue>
    </source>
</reference>
<evidence type="ECO:0000313" key="1">
    <source>
        <dbReference type="Proteomes" id="UP000001819"/>
    </source>
</evidence>